<dbReference type="GO" id="GO:0004386">
    <property type="term" value="F:helicase activity"/>
    <property type="evidence" value="ECO:0007669"/>
    <property type="project" value="UniProtKB-KW"/>
</dbReference>
<reference evidence="10" key="1">
    <citation type="submission" date="2021-08" db="EMBL/GenBank/DDBJ databases">
        <title>WGS assembly of Ceratopteris richardii.</title>
        <authorList>
            <person name="Marchant D.B."/>
            <person name="Chen G."/>
            <person name="Jenkins J."/>
            <person name="Shu S."/>
            <person name="Leebens-Mack J."/>
            <person name="Grimwood J."/>
            <person name="Schmutz J."/>
            <person name="Soltis P."/>
            <person name="Soltis D."/>
            <person name="Chen Z.-H."/>
        </authorList>
    </citation>
    <scope>NUCLEOTIDE SEQUENCE</scope>
    <source>
        <strain evidence="10">Whitten #5841</strain>
        <tissue evidence="10">Leaf</tissue>
    </source>
</reference>
<feature type="domain" description="HARP" evidence="9">
    <location>
        <begin position="167"/>
        <end position="243"/>
    </location>
</feature>
<dbReference type="Gene3D" id="3.40.50.10810">
    <property type="entry name" value="Tandem AAA-ATPase domain"/>
    <property type="match status" value="1"/>
</dbReference>
<evidence type="ECO:0000256" key="2">
    <source>
        <dbReference type="ARBA" id="ARBA00022741"/>
    </source>
</evidence>
<dbReference type="AlphaFoldDB" id="A0A8T2U4F9"/>
<feature type="region of interest" description="Disordered" evidence="6">
    <location>
        <begin position="272"/>
        <end position="291"/>
    </location>
</feature>
<keyword evidence="11" id="KW-1185">Reference proteome</keyword>
<dbReference type="CDD" id="cd18010">
    <property type="entry name" value="DEXHc_HARP_SMARCAL1"/>
    <property type="match status" value="1"/>
</dbReference>
<feature type="compositionally biased region" description="Low complexity" evidence="6">
    <location>
        <begin position="282"/>
        <end position="291"/>
    </location>
</feature>
<evidence type="ECO:0000259" key="7">
    <source>
        <dbReference type="PROSITE" id="PS51192"/>
    </source>
</evidence>
<dbReference type="SUPFAM" id="SSF52540">
    <property type="entry name" value="P-loop containing nucleoside triphosphate hydrolases"/>
    <property type="match status" value="2"/>
</dbReference>
<keyword evidence="5" id="KW-0067">ATP-binding</keyword>
<dbReference type="SMART" id="SM00490">
    <property type="entry name" value="HELICc"/>
    <property type="match status" value="1"/>
</dbReference>
<dbReference type="InterPro" id="IPR000330">
    <property type="entry name" value="SNF2_N"/>
</dbReference>
<evidence type="ECO:0000259" key="9">
    <source>
        <dbReference type="PROSITE" id="PS51467"/>
    </source>
</evidence>
<dbReference type="InterPro" id="IPR014001">
    <property type="entry name" value="Helicase_ATP-bd"/>
</dbReference>
<proteinExistence type="predicted"/>
<keyword evidence="2" id="KW-0547">Nucleotide-binding</keyword>
<keyword evidence="3" id="KW-0378">Hydrolase</keyword>
<evidence type="ECO:0000256" key="1">
    <source>
        <dbReference type="ARBA" id="ARBA00022528"/>
    </source>
</evidence>
<keyword evidence="1" id="KW-0934">Plastid</keyword>
<feature type="compositionally biased region" description="Basic and acidic residues" evidence="6">
    <location>
        <begin position="17"/>
        <end position="28"/>
    </location>
</feature>
<evidence type="ECO:0000259" key="8">
    <source>
        <dbReference type="PROSITE" id="PS51194"/>
    </source>
</evidence>
<feature type="region of interest" description="Disordered" evidence="6">
    <location>
        <begin position="16"/>
        <end position="66"/>
    </location>
</feature>
<dbReference type="GO" id="GO:0006281">
    <property type="term" value="P:DNA repair"/>
    <property type="evidence" value="ECO:0007669"/>
    <property type="project" value="TreeGrafter"/>
</dbReference>
<dbReference type="FunFam" id="3.40.50.10810:FF:000044">
    <property type="entry name" value="Chromatin remodeling factor18"/>
    <property type="match status" value="1"/>
</dbReference>
<feature type="domain" description="Helicase ATP-binding" evidence="7">
    <location>
        <begin position="408"/>
        <end position="580"/>
    </location>
</feature>
<evidence type="ECO:0000256" key="4">
    <source>
        <dbReference type="ARBA" id="ARBA00022806"/>
    </source>
</evidence>
<dbReference type="PANTHER" id="PTHR45766">
    <property type="entry name" value="DNA ANNEALING HELICASE AND ENDONUCLEASE ZRANB3 FAMILY MEMBER"/>
    <property type="match status" value="1"/>
</dbReference>
<gene>
    <name evidence="10" type="ORF">KP509_09G005400</name>
</gene>
<dbReference type="GO" id="GO:0004520">
    <property type="term" value="F:DNA endonuclease activity"/>
    <property type="evidence" value="ECO:0007669"/>
    <property type="project" value="TreeGrafter"/>
</dbReference>
<feature type="compositionally biased region" description="Low complexity" evidence="6">
    <location>
        <begin position="29"/>
        <end position="38"/>
    </location>
</feature>
<dbReference type="Gene3D" id="3.40.50.300">
    <property type="entry name" value="P-loop containing nucleotide triphosphate hydrolases"/>
    <property type="match status" value="1"/>
</dbReference>
<feature type="region of interest" description="Disordered" evidence="6">
    <location>
        <begin position="869"/>
        <end position="902"/>
    </location>
</feature>
<evidence type="ECO:0000313" key="11">
    <source>
        <dbReference type="Proteomes" id="UP000825935"/>
    </source>
</evidence>
<dbReference type="SMART" id="SM00487">
    <property type="entry name" value="DEXDc"/>
    <property type="match status" value="1"/>
</dbReference>
<feature type="domain" description="HARP" evidence="9">
    <location>
        <begin position="290"/>
        <end position="369"/>
    </location>
</feature>
<dbReference type="EMBL" id="CM035414">
    <property type="protein sequence ID" value="KAH7428525.1"/>
    <property type="molecule type" value="Genomic_DNA"/>
</dbReference>
<name>A0A8T2U4F9_CERRI</name>
<protein>
    <recommendedName>
        <fullName evidence="12">SWI/SNF-related matrix-associated actin-dependent regulator of chromatin subfamily A-like protein 1</fullName>
    </recommendedName>
</protein>
<dbReference type="InterPro" id="IPR001650">
    <property type="entry name" value="Helicase_C-like"/>
</dbReference>
<feature type="domain" description="HARP" evidence="9">
    <location>
        <begin position="60"/>
        <end position="135"/>
    </location>
</feature>
<dbReference type="Proteomes" id="UP000825935">
    <property type="component" value="Chromosome 9"/>
</dbReference>
<evidence type="ECO:0008006" key="12">
    <source>
        <dbReference type="Google" id="ProtNLM"/>
    </source>
</evidence>
<evidence type="ECO:0000313" key="10">
    <source>
        <dbReference type="EMBL" id="KAH7428525.1"/>
    </source>
</evidence>
<feature type="domain" description="Helicase C-terminal" evidence="8">
    <location>
        <begin position="699"/>
        <end position="858"/>
    </location>
</feature>
<dbReference type="GO" id="GO:0031297">
    <property type="term" value="P:replication fork processing"/>
    <property type="evidence" value="ECO:0007669"/>
    <property type="project" value="TreeGrafter"/>
</dbReference>
<dbReference type="PANTHER" id="PTHR45766:SF3">
    <property type="entry name" value="DNA ANNEALING HELICASE AND ENDONUCLEASE ZRANB3"/>
    <property type="match status" value="1"/>
</dbReference>
<dbReference type="OrthoDB" id="2801544at2759"/>
<comment type="caution">
    <text evidence="10">The sequence shown here is derived from an EMBL/GenBank/DDBJ whole genome shotgun (WGS) entry which is preliminary data.</text>
</comment>
<dbReference type="GO" id="GO:0005524">
    <property type="term" value="F:ATP binding"/>
    <property type="evidence" value="ECO:0007669"/>
    <property type="project" value="UniProtKB-KW"/>
</dbReference>
<dbReference type="CDD" id="cd18793">
    <property type="entry name" value="SF2_C_SNF"/>
    <property type="match status" value="1"/>
</dbReference>
<accession>A0A8T2U4F9</accession>
<dbReference type="PROSITE" id="PS51194">
    <property type="entry name" value="HELICASE_CTER"/>
    <property type="match status" value="1"/>
</dbReference>
<dbReference type="OMA" id="AGHEWDQ"/>
<dbReference type="Pfam" id="PF00176">
    <property type="entry name" value="SNF2-rel_dom"/>
    <property type="match status" value="1"/>
</dbReference>
<dbReference type="InterPro" id="IPR010003">
    <property type="entry name" value="HARP_dom"/>
</dbReference>
<dbReference type="GO" id="GO:0016787">
    <property type="term" value="F:hydrolase activity"/>
    <property type="evidence" value="ECO:0007669"/>
    <property type="project" value="UniProtKB-KW"/>
</dbReference>
<evidence type="ECO:0000256" key="6">
    <source>
        <dbReference type="SAM" id="MobiDB-lite"/>
    </source>
</evidence>
<evidence type="ECO:0000256" key="5">
    <source>
        <dbReference type="ARBA" id="ARBA00022840"/>
    </source>
</evidence>
<dbReference type="PROSITE" id="PS51192">
    <property type="entry name" value="HELICASE_ATP_BIND_1"/>
    <property type="match status" value="1"/>
</dbReference>
<organism evidence="10 11">
    <name type="scientific">Ceratopteris richardii</name>
    <name type="common">Triangle waterfern</name>
    <dbReference type="NCBI Taxonomy" id="49495"/>
    <lineage>
        <taxon>Eukaryota</taxon>
        <taxon>Viridiplantae</taxon>
        <taxon>Streptophyta</taxon>
        <taxon>Embryophyta</taxon>
        <taxon>Tracheophyta</taxon>
        <taxon>Polypodiopsida</taxon>
        <taxon>Polypodiidae</taxon>
        <taxon>Polypodiales</taxon>
        <taxon>Pteridineae</taxon>
        <taxon>Pteridaceae</taxon>
        <taxon>Parkerioideae</taxon>
        <taxon>Ceratopteris</taxon>
    </lineage>
</organism>
<dbReference type="Pfam" id="PF00271">
    <property type="entry name" value="Helicase_C"/>
    <property type="match status" value="1"/>
</dbReference>
<dbReference type="InterPro" id="IPR027417">
    <property type="entry name" value="P-loop_NTPase"/>
</dbReference>
<keyword evidence="1" id="KW-0150">Chloroplast</keyword>
<sequence length="902" mass="101187">MDEEWDLSVEELASIEENAKKEVAERRGSSSTASSAASPMRSPQKGRVLPGSLYSSPSKGGPARSLPLKLFKDRQGYIGVETQYHPDLVSALKTVPGHEWDQSRRIWTYPENKLELLLSAIHSLSTVPISVNIIPPLHAPGSFPSQNGVLEPQHGWTNASTRMSPKSTKRANTVTVQLYLMDSQTIAARNPYHEEIKEACQSVSGRSWNVEERVWTFPKSNIDELVQALKRVRNPAVLIEATPPLKLPESSNICDDDSFRGTAIPRVALWSPSKKQSGPKTLSSQSQELNQSQTFPTKISVKLSLHESGNIAAKFEYEQRLVAAFKSIPGAEWRPRERVWLFPLSSLDEAEKILSNVDNMIVNIEHLEPLVRRALEVSLAMPDLRESYDRIPIEVEKRLLPFQRDGVKFALQHGGRALIADEMGLGKTLQAIAFTTCVSDDWPVLVIAPSSLRLHWATMINQWLKIHPAEISVVMSQCSGSNKEGFNIVQSTGSKVVRLDGLFNIVSYELVSKLQNEIAEVDFQVIIADEAHYMKNAQAKRTLACVPLLQRSKYSLLLTGTPALSRPIELYKQLEALQPKVYRSVHEYGKRYCMGGHFGVYQGASNREELHGLMKTTIMIRRLKKEVLSELPLKRRQQIFLSLDEKGVRQMRALFNELEVVKREIKCSKSQEEADKLRYTERQLISKIYTESAEVKLPAVQDYLSTVIEADCKFLVFAHHKSLMDGIEQFLVKKKVQYIRIDGSTEASLRQGLVNKFQQTENVKAALLGIRAAGIGLSFTAASTVIFAEMSWTPGELVQAEDRAHRIGQVSSVNVYYLHAHDTVDDLIWESVQHKLENVGQVLDGREDALHVASSEKYHGLPAGQSTLKGFLRPCDNKSPSNGESRTSKRRKLIADEEDDDI</sequence>
<dbReference type="GO" id="GO:0043596">
    <property type="term" value="C:nuclear replication fork"/>
    <property type="evidence" value="ECO:0007669"/>
    <property type="project" value="TreeGrafter"/>
</dbReference>
<dbReference type="InterPro" id="IPR049730">
    <property type="entry name" value="SNF2/RAD54-like_C"/>
</dbReference>
<dbReference type="FunFam" id="3.40.50.300:FF:001501">
    <property type="entry name" value="Chromatin remodeling factor18"/>
    <property type="match status" value="1"/>
</dbReference>
<keyword evidence="4" id="KW-0347">Helicase</keyword>
<dbReference type="PROSITE" id="PS51467">
    <property type="entry name" value="HARP"/>
    <property type="match status" value="3"/>
</dbReference>
<dbReference type="InterPro" id="IPR038718">
    <property type="entry name" value="SNF2-like_sf"/>
</dbReference>
<evidence type="ECO:0000256" key="3">
    <source>
        <dbReference type="ARBA" id="ARBA00022801"/>
    </source>
</evidence>